<protein>
    <submittedName>
        <fullName evidence="2">XRE family DNA-binding transcriptional regulator</fullName>
    </submittedName>
</protein>
<dbReference type="EMBL" id="CP010802">
    <property type="protein sequence ID" value="ALC16275.1"/>
    <property type="molecule type" value="Genomic_DNA"/>
</dbReference>
<name>A0A0M4DH13_9BACT</name>
<dbReference type="Gene3D" id="1.10.260.40">
    <property type="entry name" value="lambda repressor-like DNA-binding domains"/>
    <property type="match status" value="1"/>
</dbReference>
<reference evidence="2 3" key="1">
    <citation type="submission" date="2015-07" db="EMBL/GenBank/DDBJ databases">
        <title>Isolation and Genomic Characterization of a Novel Halophilic Metal-Reducing Deltaproteobacterium from the Deep Subsurface.</title>
        <authorList>
            <person name="Badalamenti J.P."/>
            <person name="Summers Z.M."/>
            <person name="Gralnick J.A."/>
            <person name="Bond D.R."/>
        </authorList>
    </citation>
    <scope>NUCLEOTIDE SEQUENCE [LARGE SCALE GENOMIC DNA]</scope>
    <source>
        <strain evidence="2 3">WTL</strain>
    </source>
</reference>
<dbReference type="AlphaFoldDB" id="A0A0M4DH13"/>
<dbReference type="PROSITE" id="PS50943">
    <property type="entry name" value="HTH_CROC1"/>
    <property type="match status" value="1"/>
</dbReference>
<keyword evidence="2" id="KW-0238">DNA-binding</keyword>
<dbReference type="SMART" id="SM00530">
    <property type="entry name" value="HTH_XRE"/>
    <property type="match status" value="1"/>
</dbReference>
<dbReference type="STRING" id="1603606.DSOUD_1496"/>
<feature type="domain" description="HTH cro/C1-type" evidence="1">
    <location>
        <begin position="45"/>
        <end position="98"/>
    </location>
</feature>
<dbReference type="CDD" id="cd00093">
    <property type="entry name" value="HTH_XRE"/>
    <property type="match status" value="1"/>
</dbReference>
<dbReference type="GO" id="GO:0003677">
    <property type="term" value="F:DNA binding"/>
    <property type="evidence" value="ECO:0007669"/>
    <property type="project" value="UniProtKB-KW"/>
</dbReference>
<dbReference type="Proteomes" id="UP000057158">
    <property type="component" value="Chromosome"/>
</dbReference>
<dbReference type="SUPFAM" id="SSF47413">
    <property type="entry name" value="lambda repressor-like DNA-binding domains"/>
    <property type="match status" value="1"/>
</dbReference>
<accession>A0A0M4DH13</accession>
<dbReference type="Pfam" id="PF01381">
    <property type="entry name" value="HTH_3"/>
    <property type="match status" value="1"/>
</dbReference>
<evidence type="ECO:0000313" key="3">
    <source>
        <dbReference type="Proteomes" id="UP000057158"/>
    </source>
</evidence>
<proteinExistence type="predicted"/>
<dbReference type="RefSeq" id="WP_198300382.1">
    <property type="nucleotide sequence ID" value="NZ_CP010802.1"/>
</dbReference>
<evidence type="ECO:0000313" key="2">
    <source>
        <dbReference type="EMBL" id="ALC16275.1"/>
    </source>
</evidence>
<organism evidence="2 3">
    <name type="scientific">Desulfuromonas soudanensis</name>
    <dbReference type="NCBI Taxonomy" id="1603606"/>
    <lineage>
        <taxon>Bacteria</taxon>
        <taxon>Pseudomonadati</taxon>
        <taxon>Thermodesulfobacteriota</taxon>
        <taxon>Desulfuromonadia</taxon>
        <taxon>Desulfuromonadales</taxon>
        <taxon>Desulfuromonadaceae</taxon>
        <taxon>Desulfuromonas</taxon>
    </lineage>
</organism>
<dbReference type="KEGG" id="des:DSOUD_1496"/>
<keyword evidence="3" id="KW-1185">Reference proteome</keyword>
<sequence length="133" mass="14927">MTNIVALSYPDGYYFGRFIFGLDMIKQRAYSKYAKEAAFLLGQQIKLGRKERHWSEQNLASRAGISRATLQKIEAGEMSPSIGLVFEVATLVGVPLFVQENRALATSIELTQSKIALLPKRIKNRTKAVDDDF</sequence>
<dbReference type="PATRIC" id="fig|1603606.3.peg.1628"/>
<dbReference type="InterPro" id="IPR001387">
    <property type="entry name" value="Cro/C1-type_HTH"/>
</dbReference>
<dbReference type="InterPro" id="IPR010982">
    <property type="entry name" value="Lambda_DNA-bd_dom_sf"/>
</dbReference>
<evidence type="ECO:0000259" key="1">
    <source>
        <dbReference type="PROSITE" id="PS50943"/>
    </source>
</evidence>
<gene>
    <name evidence="2" type="ORF">DSOUD_1496</name>
</gene>